<keyword evidence="2" id="KW-1185">Reference proteome</keyword>
<name>A0ABY7TZ47_9SPHN</name>
<dbReference type="Gene3D" id="3.30.1460.40">
    <property type="entry name" value="[NiFe]-hydrogenase assembly chaperone, HybE"/>
    <property type="match status" value="1"/>
</dbReference>
<dbReference type="RefSeq" id="WP_273618854.1">
    <property type="nucleotide sequence ID" value="NZ_CP103868.1"/>
</dbReference>
<proteinExistence type="predicted"/>
<dbReference type="Pfam" id="PF11939">
    <property type="entry name" value="NiFe-hyd_HybE"/>
    <property type="match status" value="1"/>
</dbReference>
<evidence type="ECO:0000313" key="2">
    <source>
        <dbReference type="Proteomes" id="UP001218231"/>
    </source>
</evidence>
<dbReference type="InterPro" id="IPR038530">
    <property type="entry name" value="NiFe-hyd_HybE_sf"/>
</dbReference>
<dbReference type="NCBIfam" id="TIGR03993">
    <property type="entry name" value="hydrog_HybE"/>
    <property type="match status" value="1"/>
</dbReference>
<evidence type="ECO:0000313" key="1">
    <source>
        <dbReference type="EMBL" id="WCT78542.1"/>
    </source>
</evidence>
<dbReference type="EMBL" id="CP117417">
    <property type="protein sequence ID" value="WCT78542.1"/>
    <property type="molecule type" value="Genomic_DNA"/>
</dbReference>
<dbReference type="InterPro" id="IPR023994">
    <property type="entry name" value="NiFe-hyd_HybE"/>
</dbReference>
<gene>
    <name evidence="1" type="primary">hybE</name>
    <name evidence="1" type="ORF">PQ457_06155</name>
</gene>
<organism evidence="1 2">
    <name type="scientific">Novosphingobium humi</name>
    <dbReference type="NCBI Taxonomy" id="2282397"/>
    <lineage>
        <taxon>Bacteria</taxon>
        <taxon>Pseudomonadati</taxon>
        <taxon>Pseudomonadota</taxon>
        <taxon>Alphaproteobacteria</taxon>
        <taxon>Sphingomonadales</taxon>
        <taxon>Sphingomonadaceae</taxon>
        <taxon>Novosphingobium</taxon>
    </lineage>
</organism>
<protein>
    <submittedName>
        <fullName evidence="1">[NiFe]-hydrogenase assembly chaperone HybE</fullName>
    </submittedName>
</protein>
<dbReference type="Proteomes" id="UP001218231">
    <property type="component" value="Chromosome"/>
</dbReference>
<reference evidence="1 2" key="1">
    <citation type="submission" date="2023-02" db="EMBL/GenBank/DDBJ databases">
        <title>Genome sequence of Novosphingobium humi KACC 19094.</title>
        <authorList>
            <person name="Kim S."/>
            <person name="Heo J."/>
            <person name="Kwon S.-W."/>
        </authorList>
    </citation>
    <scope>NUCLEOTIDE SEQUENCE [LARGE SCALE GENOMIC DNA]</scope>
    <source>
        <strain evidence="1 2">KACC 19094</strain>
    </source>
</reference>
<sequence>MSQPEPWITQVEAVFAEIAQTRMAGVPVVNPALGVAMRGACAHDGWRLGVLITPWFMNVMAFGPEDETPATGTSARVGEKRHIALPSGAYEAIRGHEEALGFYWAISLFSPMFEFETMEAAIATADAAMAEIMTAPQQEPAPRPEPKPALSRRALFRLNREDAA</sequence>
<accession>A0ABY7TZ47</accession>